<keyword evidence="4" id="KW-1185">Reference proteome</keyword>
<reference evidence="3 4" key="1">
    <citation type="journal article" date="2008" name="Nature">
        <title>The genome of the choanoflagellate Monosiga brevicollis and the origin of metazoans.</title>
        <authorList>
            <consortium name="JGI Sequencing"/>
            <person name="King N."/>
            <person name="Westbrook M.J."/>
            <person name="Young S.L."/>
            <person name="Kuo A."/>
            <person name="Abedin M."/>
            <person name="Chapman J."/>
            <person name="Fairclough S."/>
            <person name="Hellsten U."/>
            <person name="Isogai Y."/>
            <person name="Letunic I."/>
            <person name="Marr M."/>
            <person name="Pincus D."/>
            <person name="Putnam N."/>
            <person name="Rokas A."/>
            <person name="Wright K.J."/>
            <person name="Zuzow R."/>
            <person name="Dirks W."/>
            <person name="Good M."/>
            <person name="Goodstein D."/>
            <person name="Lemons D."/>
            <person name="Li W."/>
            <person name="Lyons J.B."/>
            <person name="Morris A."/>
            <person name="Nichols S."/>
            <person name="Richter D.J."/>
            <person name="Salamov A."/>
            <person name="Bork P."/>
            <person name="Lim W.A."/>
            <person name="Manning G."/>
            <person name="Miller W.T."/>
            <person name="McGinnis W."/>
            <person name="Shapiro H."/>
            <person name="Tjian R."/>
            <person name="Grigoriev I.V."/>
            <person name="Rokhsar D."/>
        </authorList>
    </citation>
    <scope>NUCLEOTIDE SEQUENCE [LARGE SCALE GENOMIC DNA]</scope>
    <source>
        <strain evidence="4">MX1 / ATCC 50154</strain>
    </source>
</reference>
<evidence type="ECO:0000313" key="3">
    <source>
        <dbReference type="EMBL" id="EDQ85631.1"/>
    </source>
</evidence>
<dbReference type="Pfam" id="PF04752">
    <property type="entry name" value="ChaC"/>
    <property type="match status" value="1"/>
</dbReference>
<dbReference type="KEGG" id="mbr:MONBRDRAFT_11658"/>
<proteinExistence type="predicted"/>
<dbReference type="EC" id="4.3.2.7" evidence="1"/>
<dbReference type="GeneID" id="5894832"/>
<dbReference type="STRING" id="81824.A9V9X1"/>
<dbReference type="PANTHER" id="PTHR12192">
    <property type="entry name" value="CATION TRANSPORT PROTEIN CHAC-RELATED"/>
    <property type="match status" value="1"/>
</dbReference>
<evidence type="ECO:0000313" key="4">
    <source>
        <dbReference type="Proteomes" id="UP000001357"/>
    </source>
</evidence>
<dbReference type="eggNOG" id="KOG3182">
    <property type="taxonomic scope" value="Eukaryota"/>
</dbReference>
<dbReference type="FunCoup" id="A9V9X1">
    <property type="interactions" value="429"/>
</dbReference>
<keyword evidence="2" id="KW-0456">Lyase</keyword>
<dbReference type="RefSeq" id="XP_001749580.1">
    <property type="nucleotide sequence ID" value="XM_001749528.1"/>
</dbReference>
<accession>A9V9X1</accession>
<dbReference type="GO" id="GO:0006751">
    <property type="term" value="P:glutathione catabolic process"/>
    <property type="evidence" value="ECO:0007669"/>
    <property type="project" value="InterPro"/>
</dbReference>
<dbReference type="AlphaFoldDB" id="A9V9X1"/>
<gene>
    <name evidence="3" type="ORF">MONBRDRAFT_11658</name>
</gene>
<name>A9V9X1_MONBE</name>
<sequence>MAHLDYREKGGYSLLELQFYQADGSSRLALVYTGTEDNEEFVGEEPLAQIAKTIAESRGPSGPNIDYLMNLVIAMRDIAPDHPDEHLLALETQVRALQEAATPATAAAPVEVIEVEPTDTRTQ</sequence>
<protein>
    <recommendedName>
        <fullName evidence="1">glutathione-specific gamma-glutamylcyclotransferase</fullName>
        <ecNumber evidence="1">4.3.2.7</ecNumber>
    </recommendedName>
</protein>
<dbReference type="Proteomes" id="UP000001357">
    <property type="component" value="Unassembled WGS sequence"/>
</dbReference>
<evidence type="ECO:0000256" key="2">
    <source>
        <dbReference type="ARBA" id="ARBA00023239"/>
    </source>
</evidence>
<evidence type="ECO:0000256" key="1">
    <source>
        <dbReference type="ARBA" id="ARBA00012344"/>
    </source>
</evidence>
<dbReference type="InParanoid" id="A9V9X1"/>
<organism evidence="3 4">
    <name type="scientific">Monosiga brevicollis</name>
    <name type="common">Choanoflagellate</name>
    <dbReference type="NCBI Taxonomy" id="81824"/>
    <lineage>
        <taxon>Eukaryota</taxon>
        <taxon>Choanoflagellata</taxon>
        <taxon>Craspedida</taxon>
        <taxon>Salpingoecidae</taxon>
        <taxon>Monosiga</taxon>
    </lineage>
</organism>
<dbReference type="InterPro" id="IPR006840">
    <property type="entry name" value="ChaC"/>
</dbReference>
<dbReference type="PANTHER" id="PTHR12192:SF2">
    <property type="entry name" value="GLUTATHIONE-SPECIFIC GAMMA-GLUTAMYLCYCLOTRANSFERASE 2"/>
    <property type="match status" value="1"/>
</dbReference>
<dbReference type="EMBL" id="CH991572">
    <property type="protein sequence ID" value="EDQ85631.1"/>
    <property type="molecule type" value="Genomic_DNA"/>
</dbReference>
<dbReference type="GO" id="GO:0061928">
    <property type="term" value="F:glutathione specific gamma-glutamylcyclotransferase activity"/>
    <property type="evidence" value="ECO:0007669"/>
    <property type="project" value="UniProtKB-EC"/>
</dbReference>